<gene>
    <name evidence="2" type="ORF">ACJ73_08651</name>
</gene>
<organism evidence="2 3">
    <name type="scientific">Blastomyces percursus</name>
    <dbReference type="NCBI Taxonomy" id="1658174"/>
    <lineage>
        <taxon>Eukaryota</taxon>
        <taxon>Fungi</taxon>
        <taxon>Dikarya</taxon>
        <taxon>Ascomycota</taxon>
        <taxon>Pezizomycotina</taxon>
        <taxon>Eurotiomycetes</taxon>
        <taxon>Eurotiomycetidae</taxon>
        <taxon>Onygenales</taxon>
        <taxon>Ajellomycetaceae</taxon>
        <taxon>Blastomyces</taxon>
    </lineage>
</organism>
<dbReference type="EMBL" id="LGTZ01002114">
    <property type="protein sequence ID" value="OJD19314.1"/>
    <property type="molecule type" value="Genomic_DNA"/>
</dbReference>
<feature type="region of interest" description="Disordered" evidence="1">
    <location>
        <begin position="1"/>
        <end position="22"/>
    </location>
</feature>
<dbReference type="OrthoDB" id="4526134at2759"/>
<evidence type="ECO:0000313" key="2">
    <source>
        <dbReference type="EMBL" id="OJD19314.1"/>
    </source>
</evidence>
<dbReference type="VEuPathDB" id="FungiDB:ACJ73_08651"/>
<evidence type="ECO:0000256" key="1">
    <source>
        <dbReference type="SAM" id="MobiDB-lite"/>
    </source>
</evidence>
<feature type="compositionally biased region" description="Basic and acidic residues" evidence="1">
    <location>
        <begin position="12"/>
        <end position="21"/>
    </location>
</feature>
<reference evidence="2 3" key="1">
    <citation type="submission" date="2015-08" db="EMBL/GenBank/DDBJ databases">
        <title>Emmonsia species relationships and genome sequence.</title>
        <authorList>
            <person name="Cuomo C.A."/>
            <person name="Schwartz I.S."/>
            <person name="Kenyon C."/>
            <person name="De Hoog G.S."/>
            <person name="Govender N.P."/>
            <person name="Botha A."/>
            <person name="Moreno L."/>
            <person name="De Vries M."/>
            <person name="Munoz J.F."/>
            <person name="Stielow J.B."/>
        </authorList>
    </citation>
    <scope>NUCLEOTIDE SEQUENCE [LARGE SCALE GENOMIC DNA]</scope>
    <source>
        <strain evidence="2 3">EI222</strain>
    </source>
</reference>
<sequence length="107" mass="11888">MTPQSNENTNADFERRPKERLGTPATFDASDLTLYPSWKLDMMAKLEVDGNAIAPPVDASVRSPTSYAREYLQAFGRLVPGYRYSAKIVGLVAGRTTKEYTAHDLFA</sequence>
<proteinExistence type="predicted"/>
<comment type="caution">
    <text evidence="2">The sequence shown here is derived from an EMBL/GenBank/DDBJ whole genome shotgun (WGS) entry which is preliminary data.</text>
</comment>
<accession>A0A1J9PTT9</accession>
<name>A0A1J9PTT9_9EURO</name>
<protein>
    <submittedName>
        <fullName evidence="2">Uncharacterized protein</fullName>
    </submittedName>
</protein>
<dbReference type="Proteomes" id="UP000242791">
    <property type="component" value="Unassembled WGS sequence"/>
</dbReference>
<feature type="compositionally biased region" description="Polar residues" evidence="1">
    <location>
        <begin position="1"/>
        <end position="11"/>
    </location>
</feature>
<evidence type="ECO:0000313" key="3">
    <source>
        <dbReference type="Proteomes" id="UP000242791"/>
    </source>
</evidence>
<keyword evidence="3" id="KW-1185">Reference proteome</keyword>
<dbReference type="AlphaFoldDB" id="A0A1J9PTT9"/>